<organism evidence="6">
    <name type="scientific">bioreactor metagenome</name>
    <dbReference type="NCBI Taxonomy" id="1076179"/>
    <lineage>
        <taxon>unclassified sequences</taxon>
        <taxon>metagenomes</taxon>
        <taxon>ecological metagenomes</taxon>
    </lineage>
</organism>
<dbReference type="InterPro" id="IPR018060">
    <property type="entry name" value="HTH_AraC"/>
</dbReference>
<accession>A0A645C2P7</accession>
<sequence length="471" mass="53843">MREQNDKAGFHILRFKGVQTVLIFRQLSKTGYVAFELVPLQAISPVMDALFHKAILFCLWACILCVLLNLLLSRLITKPVAVMSLRLSEMELQAQSYNDNLRRSYYRALAAGQMDPYKLPLPSILDQPMKNLFGSDADVTGVLWMDGQLTDTQFQQFIITFRDQFSDVFRVSQNKFLAVFSANHPDRTGAFYRLVRMVSRSGYVTDFSEVKNLNELPRCSQYLQSLLNEARFFTMSLGKVVPTVKSNQTPALSSLEKQLISALWEWNGQKALQYFNEMIALGQHEEYSRFRQFLVHLSFEITFALSAMSGTSLRQKHLLSLLESAQVIETVSNAKTAVEILELFEPFFSEISKKDVNPSHQHTITQITKRIEQDYANPQLSMVLLAEGTGLSASYLGKLFIAYKGLPISEFISQLRILEACRLLSETQESIEAIAMASGFENTKYFYSVFKKQIHCTPKEYRKHHRDGIQH</sequence>
<dbReference type="GO" id="GO:0043565">
    <property type="term" value="F:sequence-specific DNA binding"/>
    <property type="evidence" value="ECO:0007669"/>
    <property type="project" value="InterPro"/>
</dbReference>
<dbReference type="PANTHER" id="PTHR43280">
    <property type="entry name" value="ARAC-FAMILY TRANSCRIPTIONAL REGULATOR"/>
    <property type="match status" value="1"/>
</dbReference>
<dbReference type="PANTHER" id="PTHR43280:SF27">
    <property type="entry name" value="TRANSCRIPTIONAL REGULATOR MTLR"/>
    <property type="match status" value="1"/>
</dbReference>
<reference evidence="6" key="1">
    <citation type="submission" date="2019-08" db="EMBL/GenBank/DDBJ databases">
        <authorList>
            <person name="Kucharzyk K."/>
            <person name="Murdoch R.W."/>
            <person name="Higgins S."/>
            <person name="Loffler F."/>
        </authorList>
    </citation>
    <scope>NUCLEOTIDE SEQUENCE</scope>
</reference>
<evidence type="ECO:0000259" key="5">
    <source>
        <dbReference type="PROSITE" id="PS01124"/>
    </source>
</evidence>
<feature type="domain" description="HTH araC/xylS-type" evidence="5">
    <location>
        <begin position="365"/>
        <end position="464"/>
    </location>
</feature>
<keyword evidence="2" id="KW-0238">DNA-binding</keyword>
<protein>
    <submittedName>
        <fullName evidence="6">HTH-type transcriptional activator RhaR</fullName>
    </submittedName>
</protein>
<dbReference type="EMBL" id="VSSQ01024341">
    <property type="protein sequence ID" value="MPM71805.1"/>
    <property type="molecule type" value="Genomic_DNA"/>
</dbReference>
<dbReference type="Pfam" id="PF12833">
    <property type="entry name" value="HTH_18"/>
    <property type="match status" value="1"/>
</dbReference>
<evidence type="ECO:0000313" key="6">
    <source>
        <dbReference type="EMBL" id="MPM71805.1"/>
    </source>
</evidence>
<evidence type="ECO:0000256" key="3">
    <source>
        <dbReference type="ARBA" id="ARBA00023163"/>
    </source>
</evidence>
<keyword evidence="4" id="KW-0472">Membrane</keyword>
<evidence type="ECO:0000256" key="2">
    <source>
        <dbReference type="ARBA" id="ARBA00023125"/>
    </source>
</evidence>
<keyword evidence="4" id="KW-1133">Transmembrane helix</keyword>
<evidence type="ECO:0000256" key="4">
    <source>
        <dbReference type="SAM" id="Phobius"/>
    </source>
</evidence>
<dbReference type="SMART" id="SM00342">
    <property type="entry name" value="HTH_ARAC"/>
    <property type="match status" value="1"/>
</dbReference>
<comment type="caution">
    <text evidence="6">The sequence shown here is derived from an EMBL/GenBank/DDBJ whole genome shotgun (WGS) entry which is preliminary data.</text>
</comment>
<keyword evidence="1" id="KW-0805">Transcription regulation</keyword>
<dbReference type="InterPro" id="IPR009057">
    <property type="entry name" value="Homeodomain-like_sf"/>
</dbReference>
<evidence type="ECO:0000256" key="1">
    <source>
        <dbReference type="ARBA" id="ARBA00023015"/>
    </source>
</evidence>
<dbReference type="SUPFAM" id="SSF46689">
    <property type="entry name" value="Homeodomain-like"/>
    <property type="match status" value="1"/>
</dbReference>
<gene>
    <name evidence="6" type="primary">rhaR_122</name>
    <name evidence="6" type="ORF">SDC9_118776</name>
</gene>
<dbReference type="PROSITE" id="PS01124">
    <property type="entry name" value="HTH_ARAC_FAMILY_2"/>
    <property type="match status" value="1"/>
</dbReference>
<feature type="transmembrane region" description="Helical" evidence="4">
    <location>
        <begin position="54"/>
        <end position="76"/>
    </location>
</feature>
<dbReference type="GO" id="GO:0003700">
    <property type="term" value="F:DNA-binding transcription factor activity"/>
    <property type="evidence" value="ECO:0007669"/>
    <property type="project" value="InterPro"/>
</dbReference>
<dbReference type="AlphaFoldDB" id="A0A645C2P7"/>
<keyword evidence="4" id="KW-0812">Transmembrane</keyword>
<keyword evidence="3" id="KW-0804">Transcription</keyword>
<dbReference type="Gene3D" id="1.10.10.60">
    <property type="entry name" value="Homeodomain-like"/>
    <property type="match status" value="2"/>
</dbReference>
<name>A0A645C2P7_9ZZZZ</name>
<proteinExistence type="predicted"/>